<dbReference type="RefSeq" id="WP_188950325.1">
    <property type="nucleotide sequence ID" value="NZ_BMIB01000001.1"/>
</dbReference>
<gene>
    <name evidence="1" type="ORF">GCM10011379_04620</name>
</gene>
<evidence type="ECO:0000313" key="1">
    <source>
        <dbReference type="EMBL" id="GGH58675.1"/>
    </source>
</evidence>
<accession>A0A917MQQ4</accession>
<dbReference type="AlphaFoldDB" id="A0A917MQQ4"/>
<dbReference type="Proteomes" id="UP000627292">
    <property type="component" value="Unassembled WGS sequence"/>
</dbReference>
<organism evidence="1 2">
    <name type="scientific">Filimonas zeae</name>
    <dbReference type="NCBI Taxonomy" id="1737353"/>
    <lineage>
        <taxon>Bacteria</taxon>
        <taxon>Pseudomonadati</taxon>
        <taxon>Bacteroidota</taxon>
        <taxon>Chitinophagia</taxon>
        <taxon>Chitinophagales</taxon>
        <taxon>Chitinophagaceae</taxon>
        <taxon>Filimonas</taxon>
    </lineage>
</organism>
<keyword evidence="2" id="KW-1185">Reference proteome</keyword>
<reference evidence="1" key="1">
    <citation type="journal article" date="2014" name="Int. J. Syst. Evol. Microbiol.">
        <title>Complete genome sequence of Corynebacterium casei LMG S-19264T (=DSM 44701T), isolated from a smear-ripened cheese.</title>
        <authorList>
            <consortium name="US DOE Joint Genome Institute (JGI-PGF)"/>
            <person name="Walter F."/>
            <person name="Albersmeier A."/>
            <person name="Kalinowski J."/>
            <person name="Ruckert C."/>
        </authorList>
    </citation>
    <scope>NUCLEOTIDE SEQUENCE</scope>
    <source>
        <strain evidence="1">CGMCC 1.15290</strain>
    </source>
</reference>
<reference evidence="1" key="2">
    <citation type="submission" date="2020-09" db="EMBL/GenBank/DDBJ databases">
        <authorList>
            <person name="Sun Q."/>
            <person name="Zhou Y."/>
        </authorList>
    </citation>
    <scope>NUCLEOTIDE SEQUENCE</scope>
    <source>
        <strain evidence="1">CGMCC 1.15290</strain>
    </source>
</reference>
<protein>
    <submittedName>
        <fullName evidence="1">Uncharacterized protein</fullName>
    </submittedName>
</protein>
<proteinExistence type="predicted"/>
<evidence type="ECO:0000313" key="2">
    <source>
        <dbReference type="Proteomes" id="UP000627292"/>
    </source>
</evidence>
<comment type="caution">
    <text evidence="1">The sequence shown here is derived from an EMBL/GenBank/DDBJ whole genome shotgun (WGS) entry which is preliminary data.</text>
</comment>
<name>A0A917MQQ4_9BACT</name>
<sequence>MHEIKRVSQGNAIAALTESVLKLLDTFDDKEDIKQVMRCISPHTVQVIADAALPLEYYEICQAAKEVQDEAADTKQPAGE</sequence>
<dbReference type="EMBL" id="BMIB01000001">
    <property type="protein sequence ID" value="GGH58675.1"/>
    <property type="molecule type" value="Genomic_DNA"/>
</dbReference>